<organism evidence="2 3">
    <name type="scientific">Culex pipiens pipiens</name>
    <name type="common">Northern house mosquito</name>
    <dbReference type="NCBI Taxonomy" id="38569"/>
    <lineage>
        <taxon>Eukaryota</taxon>
        <taxon>Metazoa</taxon>
        <taxon>Ecdysozoa</taxon>
        <taxon>Arthropoda</taxon>
        <taxon>Hexapoda</taxon>
        <taxon>Insecta</taxon>
        <taxon>Pterygota</taxon>
        <taxon>Neoptera</taxon>
        <taxon>Endopterygota</taxon>
        <taxon>Diptera</taxon>
        <taxon>Nematocera</taxon>
        <taxon>Culicoidea</taxon>
        <taxon>Culicidae</taxon>
        <taxon>Culicinae</taxon>
        <taxon>Culicini</taxon>
        <taxon>Culex</taxon>
        <taxon>Culex</taxon>
    </lineage>
</organism>
<dbReference type="InterPro" id="IPR043502">
    <property type="entry name" value="DNA/RNA_pol_sf"/>
</dbReference>
<dbReference type="EMBL" id="JBEHCU010005568">
    <property type="protein sequence ID" value="KAL1399393.1"/>
    <property type="molecule type" value="Genomic_DNA"/>
</dbReference>
<protein>
    <recommendedName>
        <fullName evidence="1">Reverse transcriptase domain-containing protein</fullName>
    </recommendedName>
</protein>
<dbReference type="Proteomes" id="UP001562425">
    <property type="component" value="Unassembled WGS sequence"/>
</dbReference>
<dbReference type="GO" id="GO:0071897">
    <property type="term" value="P:DNA biosynthetic process"/>
    <property type="evidence" value="ECO:0007669"/>
    <property type="project" value="UniProtKB-ARBA"/>
</dbReference>
<gene>
    <name evidence="2" type="ORF">pipiens_008256</name>
</gene>
<proteinExistence type="predicted"/>
<evidence type="ECO:0000313" key="2">
    <source>
        <dbReference type="EMBL" id="KAL1399393.1"/>
    </source>
</evidence>
<reference evidence="2 3" key="1">
    <citation type="submission" date="2024-05" db="EMBL/GenBank/DDBJ databases">
        <title>Culex pipiens pipiens assembly and annotation.</title>
        <authorList>
            <person name="Alout H."/>
            <person name="Durand T."/>
        </authorList>
    </citation>
    <scope>NUCLEOTIDE SEQUENCE [LARGE SCALE GENOMIC DNA]</scope>
    <source>
        <strain evidence="2">HA-2024</strain>
        <tissue evidence="2">Whole body</tissue>
    </source>
</reference>
<dbReference type="PROSITE" id="PS50878">
    <property type="entry name" value="RT_POL"/>
    <property type="match status" value="1"/>
</dbReference>
<keyword evidence="3" id="KW-1185">Reference proteome</keyword>
<comment type="caution">
    <text evidence="2">The sequence shown here is derived from an EMBL/GenBank/DDBJ whole genome shotgun (WGS) entry which is preliminary data.</text>
</comment>
<dbReference type="InterPro" id="IPR043128">
    <property type="entry name" value="Rev_trsase/Diguanyl_cyclase"/>
</dbReference>
<evidence type="ECO:0000313" key="3">
    <source>
        <dbReference type="Proteomes" id="UP001562425"/>
    </source>
</evidence>
<name>A0ABD1DI73_CULPP</name>
<dbReference type="InterPro" id="IPR000477">
    <property type="entry name" value="RT_dom"/>
</dbReference>
<evidence type="ECO:0000259" key="1">
    <source>
        <dbReference type="PROSITE" id="PS50878"/>
    </source>
</evidence>
<dbReference type="PANTHER" id="PTHR47027:SF20">
    <property type="entry name" value="REVERSE TRANSCRIPTASE-LIKE PROTEIN WITH RNA-DIRECTED DNA POLYMERASE DOMAIN"/>
    <property type="match status" value="1"/>
</dbReference>
<feature type="domain" description="Reverse transcriptase" evidence="1">
    <location>
        <begin position="153"/>
        <end position="429"/>
    </location>
</feature>
<dbReference type="AlphaFoldDB" id="A0ABD1DI73"/>
<dbReference type="CDD" id="cd01650">
    <property type="entry name" value="RT_nLTR_like"/>
    <property type="match status" value="1"/>
</dbReference>
<accession>A0ABD1DI73</accession>
<dbReference type="SUPFAM" id="SSF56672">
    <property type="entry name" value="DNA/RNA polymerases"/>
    <property type="match status" value="1"/>
</dbReference>
<dbReference type="Pfam" id="PF00078">
    <property type="entry name" value="RVT_1"/>
    <property type="match status" value="1"/>
</dbReference>
<dbReference type="PANTHER" id="PTHR47027">
    <property type="entry name" value="REVERSE TRANSCRIPTASE DOMAIN-CONTAINING PROTEIN"/>
    <property type="match status" value="1"/>
</dbReference>
<sequence length="653" mass="75032">MAFLDIFPDVDLYRKETALARSEFEKAKRDHTWTEWRTFFAKVGVENPFQVLKKTFEFLKVQKKQKGRRFGSNCNISQFRWLESLYTSVVEGQNLLLLPEDGQSFPAPTRGEVRDIINNFRNGTCPGSDGINVELLKCAPDEFIDELHSLIEQIWNSNVSPAEFLNTVQVPIPKKCSPKSTDDFRKITLCNVVYKVIATFLLQRIDDITGELPTYQAAFMANRCVEDHIFSARRILEEYWNHGVTVIALALDLKQACDSVSHKSVIEALKALGVPAFIVNRVINMALKERTCLRWQNKRTPTVAKGKGVKQGCPLSPRLFSLVLHWLLLRLRELHPEVSLVHDRGLRTPVILAYADDLLIISKSPVELDKLVTTLRRLLEEVGLLIHPEKSELIKRDPYSTKEAPRESFSVGGIQLESKPSFRYLGTYLTATVNRPASVKQRCLQGTRVSKSILPFLLKNKIPWDIGRRVYDTVVVPTVIFGMNAISLTAQNRRSLRRFERKTVQEWYRACGGVTLVSTRKLLNNRTIVNRIKAGRVMFWSHISRREENHLLQAAFNFKLDLPKRKCRPCDTWGQTLDKDLASIGMVRADLAHLLHDKNKLKKEIKKRYFVRDPSDTFHLECLQFNLPEGRFICGEFESGRMHLNDESQRTQT</sequence>
<dbReference type="Gene3D" id="3.30.70.270">
    <property type="match status" value="1"/>
</dbReference>